<dbReference type="GO" id="GO:0015344">
    <property type="term" value="F:siderophore uptake transmembrane transporter activity"/>
    <property type="evidence" value="ECO:0007669"/>
    <property type="project" value="TreeGrafter"/>
</dbReference>
<dbReference type="Pfam" id="PF07715">
    <property type="entry name" value="Plug"/>
    <property type="match status" value="1"/>
</dbReference>
<evidence type="ECO:0000256" key="6">
    <source>
        <dbReference type="ARBA" id="ARBA00023077"/>
    </source>
</evidence>
<dbReference type="Gene3D" id="2.40.170.20">
    <property type="entry name" value="TonB-dependent receptor, beta-barrel domain"/>
    <property type="match status" value="1"/>
</dbReference>
<evidence type="ECO:0000259" key="13">
    <source>
        <dbReference type="Pfam" id="PF07715"/>
    </source>
</evidence>
<dbReference type="SUPFAM" id="SSF56935">
    <property type="entry name" value="Porins"/>
    <property type="match status" value="1"/>
</dbReference>
<sequence length="675" mass="74713">MAIAPIIAILAAGQPEAAAAVQPAPQPAAQTATQGVISYPASFFAAAQPNTAMDMIDRLPGFSFNGGDSVRGFAGGAGNVLIDGQRPTAKNDSLGNILRRVPATQIERIDLIRGSAPGIDMQGQTILANIVRKGGVQSTGVFAVAGNFMHDDREVYAMRIEGSRRNNGRILEGGLFMGGFVDDGAGDGTITRRDAQGRIVSQDRIDTEGDGQDTILTGAFETPLAGGKFKINGQLHNNRFYYDESLPGVQGVQRDHDEQNRGELGLRYDRPLTSSLTLEALLLQQLKSFDYTSLYKEPGSVTVYENERTTGESIGRAVLRWNKSSTLSFEAGVEGAYNWLDGESAYSENDTAIELPAANVKVNEKRGEIFANTTYKPWNPLTLEAGVRMEGSRLESSGDVELEKTFTFIKPRAVATWSPNSLNQVRLRVERQVGQLNFNDFTASSSLSTGVISTGNPNLEPEHAWVFEAAYERRFWGNGAIVFTARHFEVTDAIDRAPIFTATGAFDSPANIGDGTKDEFEARLTLPLQKLGVTGGLLKGKLTYRDSQVVDPTTGQERELSDYRPVEYELNFTQDLSKYKVNWGVNVFSQWRESYYRFNQIQTYKLKTWVHPFLEYRPKPDFSIRFEIPNATARGFKQIRQVYAGPRNTSPLSFEEVRDLEFGRSFYVRLRKTWG</sequence>
<evidence type="ECO:0000256" key="11">
    <source>
        <dbReference type="SAM" id="SignalP"/>
    </source>
</evidence>
<feature type="chain" id="PRO_5044325123" evidence="11">
    <location>
        <begin position="18"/>
        <end position="675"/>
    </location>
</feature>
<protein>
    <submittedName>
        <fullName evidence="14">TonB-dependent receptor</fullName>
    </submittedName>
</protein>
<evidence type="ECO:0000256" key="9">
    <source>
        <dbReference type="ARBA" id="ARBA00023237"/>
    </source>
</evidence>
<dbReference type="GO" id="GO:0009279">
    <property type="term" value="C:cell outer membrane"/>
    <property type="evidence" value="ECO:0007669"/>
    <property type="project" value="UniProtKB-SubCell"/>
</dbReference>
<dbReference type="GO" id="GO:0044718">
    <property type="term" value="P:siderophore transmembrane transport"/>
    <property type="evidence" value="ECO:0007669"/>
    <property type="project" value="TreeGrafter"/>
</dbReference>
<dbReference type="InterPro" id="IPR036942">
    <property type="entry name" value="Beta-barrel_TonB_sf"/>
</dbReference>
<dbReference type="Gene3D" id="2.170.130.10">
    <property type="entry name" value="TonB-dependent receptor, plug domain"/>
    <property type="match status" value="1"/>
</dbReference>
<accession>A0AB39KWZ5</accession>
<evidence type="ECO:0000313" key="14">
    <source>
        <dbReference type="EMBL" id="XDO97931.1"/>
    </source>
</evidence>
<evidence type="ECO:0000256" key="3">
    <source>
        <dbReference type="ARBA" id="ARBA00022452"/>
    </source>
</evidence>
<dbReference type="InterPro" id="IPR037066">
    <property type="entry name" value="Plug_dom_sf"/>
</dbReference>
<dbReference type="PANTHER" id="PTHR30069">
    <property type="entry name" value="TONB-DEPENDENT OUTER MEMBRANE RECEPTOR"/>
    <property type="match status" value="1"/>
</dbReference>
<gene>
    <name evidence="14" type="ORF">ABOZ73_05810</name>
</gene>
<comment type="subcellular location">
    <subcellularLocation>
        <location evidence="1">Cell outer membrane</location>
        <topology evidence="1">Multi-pass membrane protein</topology>
    </subcellularLocation>
</comment>
<evidence type="ECO:0000256" key="8">
    <source>
        <dbReference type="ARBA" id="ARBA00023170"/>
    </source>
</evidence>
<organism evidence="14">
    <name type="scientific">Caulobacter sp. 73W</name>
    <dbReference type="NCBI Taxonomy" id="3161137"/>
    <lineage>
        <taxon>Bacteria</taxon>
        <taxon>Pseudomonadati</taxon>
        <taxon>Pseudomonadota</taxon>
        <taxon>Alphaproteobacteria</taxon>
        <taxon>Caulobacterales</taxon>
        <taxon>Caulobacteraceae</taxon>
        <taxon>Caulobacter</taxon>
    </lineage>
</organism>
<evidence type="ECO:0000259" key="12">
    <source>
        <dbReference type="Pfam" id="PF00593"/>
    </source>
</evidence>
<evidence type="ECO:0000256" key="1">
    <source>
        <dbReference type="ARBA" id="ARBA00004571"/>
    </source>
</evidence>
<feature type="domain" description="TonB-dependent receptor plug" evidence="13">
    <location>
        <begin position="30"/>
        <end position="117"/>
    </location>
</feature>
<name>A0AB39KWZ5_9CAUL</name>
<proteinExistence type="inferred from homology"/>
<keyword evidence="8 14" id="KW-0675">Receptor</keyword>
<feature type="signal peptide" evidence="11">
    <location>
        <begin position="1"/>
        <end position="17"/>
    </location>
</feature>
<dbReference type="PANTHER" id="PTHR30069:SF29">
    <property type="entry name" value="HEMOGLOBIN AND HEMOGLOBIN-HAPTOGLOBIN-BINDING PROTEIN 1-RELATED"/>
    <property type="match status" value="1"/>
</dbReference>
<keyword evidence="7 10" id="KW-0472">Membrane</keyword>
<feature type="domain" description="TonB-dependent receptor-like beta-barrel" evidence="12">
    <location>
        <begin position="210"/>
        <end position="626"/>
    </location>
</feature>
<keyword evidence="6 10" id="KW-0798">TonB box</keyword>
<dbReference type="Pfam" id="PF00593">
    <property type="entry name" value="TonB_dep_Rec_b-barrel"/>
    <property type="match status" value="1"/>
</dbReference>
<evidence type="ECO:0000256" key="4">
    <source>
        <dbReference type="ARBA" id="ARBA00022692"/>
    </source>
</evidence>
<keyword evidence="3" id="KW-1134">Transmembrane beta strand</keyword>
<evidence type="ECO:0000256" key="10">
    <source>
        <dbReference type="RuleBase" id="RU003357"/>
    </source>
</evidence>
<evidence type="ECO:0000256" key="2">
    <source>
        <dbReference type="ARBA" id="ARBA00022448"/>
    </source>
</evidence>
<reference evidence="14" key="1">
    <citation type="submission" date="2024-06" db="EMBL/GenBank/DDBJ databases">
        <title>Caulobacter inopinatus, sp. nov.</title>
        <authorList>
            <person name="Donachie S.P."/>
        </authorList>
    </citation>
    <scope>NUCLEOTIDE SEQUENCE</scope>
    <source>
        <strain evidence="14">73W</strain>
    </source>
</reference>
<keyword evidence="9" id="KW-0998">Cell outer membrane</keyword>
<dbReference type="RefSeq" id="WP_369061462.1">
    <property type="nucleotide sequence ID" value="NZ_CP158375.1"/>
</dbReference>
<keyword evidence="4" id="KW-0812">Transmembrane</keyword>
<dbReference type="InterPro" id="IPR039426">
    <property type="entry name" value="TonB-dep_rcpt-like"/>
</dbReference>
<evidence type="ECO:0000256" key="5">
    <source>
        <dbReference type="ARBA" id="ARBA00022729"/>
    </source>
</evidence>
<dbReference type="AlphaFoldDB" id="A0AB39KWZ5"/>
<evidence type="ECO:0000256" key="7">
    <source>
        <dbReference type="ARBA" id="ARBA00023136"/>
    </source>
</evidence>
<keyword evidence="5 11" id="KW-0732">Signal</keyword>
<dbReference type="EMBL" id="CP158375">
    <property type="protein sequence ID" value="XDO97931.1"/>
    <property type="molecule type" value="Genomic_DNA"/>
</dbReference>
<dbReference type="InterPro" id="IPR000531">
    <property type="entry name" value="Beta-barrel_TonB"/>
</dbReference>
<comment type="similarity">
    <text evidence="10">Belongs to the TonB-dependent receptor family.</text>
</comment>
<keyword evidence="2" id="KW-0813">Transport</keyword>
<dbReference type="InterPro" id="IPR012910">
    <property type="entry name" value="Plug_dom"/>
</dbReference>